<organism evidence="1 2">
    <name type="scientific">Planktothrix tepida PCC 9214</name>
    <dbReference type="NCBI Taxonomy" id="671072"/>
    <lineage>
        <taxon>Bacteria</taxon>
        <taxon>Bacillati</taxon>
        <taxon>Cyanobacteriota</taxon>
        <taxon>Cyanophyceae</taxon>
        <taxon>Oscillatoriophycideae</taxon>
        <taxon>Oscillatoriales</taxon>
        <taxon>Microcoleaceae</taxon>
        <taxon>Planktothrix</taxon>
    </lineage>
</organism>
<protein>
    <recommendedName>
        <fullName evidence="3">DUF4347 domain-containing protein</fullName>
    </recommendedName>
</protein>
<evidence type="ECO:0000313" key="1">
    <source>
        <dbReference type="EMBL" id="CUR36162.1"/>
    </source>
</evidence>
<dbReference type="Proteomes" id="UP000184315">
    <property type="component" value="Unassembled WGS sequence"/>
</dbReference>
<name>A0A1J1LVL0_9CYAN</name>
<sequence length="61" mass="6628">MSHSPDINIHSGIAQLMNTSTATTTQQVLFIDSQVQDLDELLAGVQPNTAVYVLHPPRKKG</sequence>
<evidence type="ECO:0008006" key="3">
    <source>
        <dbReference type="Google" id="ProtNLM"/>
    </source>
</evidence>
<proteinExistence type="predicted"/>
<keyword evidence="2" id="KW-1185">Reference proteome</keyword>
<accession>A0A1J1LVL0</accession>
<evidence type="ECO:0000313" key="2">
    <source>
        <dbReference type="Proteomes" id="UP000184315"/>
    </source>
</evidence>
<dbReference type="STRING" id="671072.PL921480272"/>
<gene>
    <name evidence="1" type="ORF">PL921480272</name>
</gene>
<dbReference type="EMBL" id="CZDF01000188">
    <property type="protein sequence ID" value="CUR36162.1"/>
    <property type="molecule type" value="Genomic_DNA"/>
</dbReference>
<reference evidence="2" key="1">
    <citation type="submission" date="2015-10" db="EMBL/GenBank/DDBJ databases">
        <authorList>
            <person name="Regsiter A."/>
            <person name="william w."/>
        </authorList>
    </citation>
    <scope>NUCLEOTIDE SEQUENCE [LARGE SCALE GENOMIC DNA]</scope>
</reference>
<dbReference type="AlphaFoldDB" id="A0A1J1LVL0"/>